<dbReference type="RefSeq" id="XP_009827826.1">
    <property type="nucleotide sequence ID" value="XM_009829524.1"/>
</dbReference>
<gene>
    <name evidence="1" type="ORF">H257_04875</name>
</gene>
<name>W4GR39_APHAT</name>
<evidence type="ECO:0000313" key="1">
    <source>
        <dbReference type="EMBL" id="ETV82157.1"/>
    </source>
</evidence>
<accession>W4GR39</accession>
<protein>
    <submittedName>
        <fullName evidence="1">Uncharacterized protein</fullName>
    </submittedName>
</protein>
<dbReference type="OrthoDB" id="78243at2759"/>
<dbReference type="GeneID" id="20806871"/>
<proteinExistence type="predicted"/>
<dbReference type="VEuPathDB" id="FungiDB:H257_04875"/>
<organism evidence="1">
    <name type="scientific">Aphanomyces astaci</name>
    <name type="common">Crayfish plague agent</name>
    <dbReference type="NCBI Taxonomy" id="112090"/>
    <lineage>
        <taxon>Eukaryota</taxon>
        <taxon>Sar</taxon>
        <taxon>Stramenopiles</taxon>
        <taxon>Oomycota</taxon>
        <taxon>Saprolegniomycetes</taxon>
        <taxon>Saprolegniales</taxon>
        <taxon>Verrucalvaceae</taxon>
        <taxon>Aphanomyces</taxon>
    </lineage>
</organism>
<sequence length="230" mass="24774">MGPHACSSHTCYHGRHYIIVTSVLEAAHHQAVHSAPEHENGYLRKRIVAQAPGLARTAVLGFILWTAYDIAIEHLSERQTHKSLGSTVWISMVAGGSAGALHGVLTGATDKFFFPQLAVADRPSRLGGVTFSHGLSHMAMFATYQSIRAYVVDNREWHPMAGIVAAGAVSGVAVDVVSHLTAPFEHVAFADACRHFKYVKLPPASEMAISAGATVVGWVAFERAKEMHNN</sequence>
<dbReference type="EMBL" id="KI913122">
    <property type="protein sequence ID" value="ETV82157.1"/>
    <property type="molecule type" value="Genomic_DNA"/>
</dbReference>
<reference evidence="1" key="1">
    <citation type="submission" date="2013-12" db="EMBL/GenBank/DDBJ databases">
        <title>The Genome Sequence of Aphanomyces astaci APO3.</title>
        <authorList>
            <consortium name="The Broad Institute Genomics Platform"/>
            <person name="Russ C."/>
            <person name="Tyler B."/>
            <person name="van West P."/>
            <person name="Dieguez-Uribeondo J."/>
            <person name="Young S.K."/>
            <person name="Zeng Q."/>
            <person name="Gargeya S."/>
            <person name="Fitzgerald M."/>
            <person name="Abouelleil A."/>
            <person name="Alvarado L."/>
            <person name="Chapman S.B."/>
            <person name="Gainer-Dewar J."/>
            <person name="Goldberg J."/>
            <person name="Griggs A."/>
            <person name="Gujja S."/>
            <person name="Hansen M."/>
            <person name="Howarth C."/>
            <person name="Imamovic A."/>
            <person name="Ireland A."/>
            <person name="Larimer J."/>
            <person name="McCowan C."/>
            <person name="Murphy C."/>
            <person name="Pearson M."/>
            <person name="Poon T.W."/>
            <person name="Priest M."/>
            <person name="Roberts A."/>
            <person name="Saif S."/>
            <person name="Shea T."/>
            <person name="Sykes S."/>
            <person name="Wortman J."/>
            <person name="Nusbaum C."/>
            <person name="Birren B."/>
        </authorList>
    </citation>
    <scope>NUCLEOTIDE SEQUENCE [LARGE SCALE GENOMIC DNA]</scope>
    <source>
        <strain evidence="1">APO3</strain>
    </source>
</reference>
<dbReference type="AlphaFoldDB" id="W4GR39"/>